<accession>A0ABT3JUZ0</accession>
<evidence type="ECO:0000259" key="7">
    <source>
        <dbReference type="Pfam" id="PF00892"/>
    </source>
</evidence>
<gene>
    <name evidence="8" type="ORF">OK345_07320</name>
</gene>
<feature type="transmembrane region" description="Helical" evidence="6">
    <location>
        <begin position="158"/>
        <end position="176"/>
    </location>
</feature>
<feature type="transmembrane region" description="Helical" evidence="6">
    <location>
        <begin position="102"/>
        <end position="123"/>
    </location>
</feature>
<protein>
    <submittedName>
        <fullName evidence="8">DMT family transporter</fullName>
    </submittedName>
</protein>
<evidence type="ECO:0000256" key="3">
    <source>
        <dbReference type="ARBA" id="ARBA00022692"/>
    </source>
</evidence>
<organism evidence="8 9">
    <name type="scientific">Xanthomonas chitinilytica</name>
    <dbReference type="NCBI Taxonomy" id="2989819"/>
    <lineage>
        <taxon>Bacteria</taxon>
        <taxon>Pseudomonadati</taxon>
        <taxon>Pseudomonadota</taxon>
        <taxon>Gammaproteobacteria</taxon>
        <taxon>Lysobacterales</taxon>
        <taxon>Lysobacteraceae</taxon>
        <taxon>Xanthomonas</taxon>
    </lineage>
</organism>
<dbReference type="EMBL" id="JAPCHY010000004">
    <property type="protein sequence ID" value="MCW4472311.1"/>
    <property type="molecule type" value="Genomic_DNA"/>
</dbReference>
<evidence type="ECO:0000256" key="5">
    <source>
        <dbReference type="ARBA" id="ARBA00023136"/>
    </source>
</evidence>
<feature type="transmembrane region" description="Helical" evidence="6">
    <location>
        <begin position="132"/>
        <end position="152"/>
    </location>
</feature>
<dbReference type="InterPro" id="IPR000620">
    <property type="entry name" value="EamA_dom"/>
</dbReference>
<comment type="similarity">
    <text evidence="2">Belongs to the EamA transporter family.</text>
</comment>
<feature type="transmembrane region" description="Helical" evidence="6">
    <location>
        <begin position="188"/>
        <end position="206"/>
    </location>
</feature>
<dbReference type="PANTHER" id="PTHR32322">
    <property type="entry name" value="INNER MEMBRANE TRANSPORTER"/>
    <property type="match status" value="1"/>
</dbReference>
<evidence type="ECO:0000256" key="6">
    <source>
        <dbReference type="SAM" id="Phobius"/>
    </source>
</evidence>
<dbReference type="SUPFAM" id="SSF103481">
    <property type="entry name" value="Multidrug resistance efflux transporter EmrE"/>
    <property type="match status" value="2"/>
</dbReference>
<keyword evidence="4 6" id="KW-1133">Transmembrane helix</keyword>
<dbReference type="Proteomes" id="UP001209922">
    <property type="component" value="Unassembled WGS sequence"/>
</dbReference>
<dbReference type="RefSeq" id="WP_265127261.1">
    <property type="nucleotide sequence ID" value="NZ_JAPCHY010000004.1"/>
</dbReference>
<evidence type="ECO:0000256" key="4">
    <source>
        <dbReference type="ARBA" id="ARBA00022989"/>
    </source>
</evidence>
<feature type="transmembrane region" description="Helical" evidence="6">
    <location>
        <begin position="273"/>
        <end position="292"/>
    </location>
</feature>
<feature type="domain" description="EamA" evidence="7">
    <location>
        <begin position="158"/>
        <end position="288"/>
    </location>
</feature>
<dbReference type="PANTHER" id="PTHR32322:SF2">
    <property type="entry name" value="EAMA DOMAIN-CONTAINING PROTEIN"/>
    <property type="match status" value="1"/>
</dbReference>
<keyword evidence="5 6" id="KW-0472">Membrane</keyword>
<dbReference type="Pfam" id="PF00892">
    <property type="entry name" value="EamA"/>
    <property type="match status" value="2"/>
</dbReference>
<dbReference type="Gene3D" id="1.10.3730.20">
    <property type="match status" value="1"/>
</dbReference>
<feature type="domain" description="EamA" evidence="7">
    <location>
        <begin position="20"/>
        <end position="146"/>
    </location>
</feature>
<sequence>MSALPAEATASRDWRTPLELLLLGAIWGGSFLFMRIAATPFGATALVELRLAAGALVLMPFLWQARAQFPLRLWPRLALIGLINSAIPFVLFAWAAQRAPAAIGAICNAMTVLFAALVAFVFFGEKIGVRRALALLVGFAGVVVLATAKVSGLSVTTAVFAGALAALLYGVGVNLVKRYMAGLPPAASAAATLSCSALLLLVPAVLQWPSAPIPPLAWAAALALGVLCTGLAFLIFYRLIHRVGAARASTVTYLVPLFGVLLAWLFLGEPVTLAMLAAGLLILGSVAVSQYAPRKR</sequence>
<feature type="transmembrane region" description="Helical" evidence="6">
    <location>
        <begin position="251"/>
        <end position="267"/>
    </location>
</feature>
<proteinExistence type="inferred from homology"/>
<dbReference type="InterPro" id="IPR037185">
    <property type="entry name" value="EmrE-like"/>
</dbReference>
<keyword evidence="3 6" id="KW-0812">Transmembrane</keyword>
<comment type="subcellular location">
    <subcellularLocation>
        <location evidence="1">Membrane</location>
        <topology evidence="1">Multi-pass membrane protein</topology>
    </subcellularLocation>
</comment>
<evidence type="ECO:0000313" key="8">
    <source>
        <dbReference type="EMBL" id="MCW4472311.1"/>
    </source>
</evidence>
<feature type="transmembrane region" description="Helical" evidence="6">
    <location>
        <begin position="218"/>
        <end position="239"/>
    </location>
</feature>
<name>A0ABT3JUZ0_9XANT</name>
<dbReference type="InterPro" id="IPR050638">
    <property type="entry name" value="AA-Vitamin_Transporters"/>
</dbReference>
<reference evidence="8 9" key="1">
    <citation type="submission" date="2022-10" db="EMBL/GenBank/DDBJ databases">
        <title>Xanthomonas sp. H13-6.</title>
        <authorList>
            <person name="Liu X."/>
            <person name="Deng Z."/>
            <person name="Jiang Y."/>
            <person name="Yu T."/>
            <person name="Ai J."/>
        </authorList>
    </citation>
    <scope>NUCLEOTIDE SEQUENCE [LARGE SCALE GENOMIC DNA]</scope>
    <source>
        <strain evidence="8 9">H13-6</strain>
    </source>
</reference>
<feature type="transmembrane region" description="Helical" evidence="6">
    <location>
        <begin position="44"/>
        <end position="65"/>
    </location>
</feature>
<evidence type="ECO:0000256" key="2">
    <source>
        <dbReference type="ARBA" id="ARBA00007362"/>
    </source>
</evidence>
<keyword evidence="9" id="KW-1185">Reference proteome</keyword>
<feature type="transmembrane region" description="Helical" evidence="6">
    <location>
        <begin position="20"/>
        <end position="38"/>
    </location>
</feature>
<evidence type="ECO:0000256" key="1">
    <source>
        <dbReference type="ARBA" id="ARBA00004141"/>
    </source>
</evidence>
<comment type="caution">
    <text evidence="8">The sequence shown here is derived from an EMBL/GenBank/DDBJ whole genome shotgun (WGS) entry which is preliminary data.</text>
</comment>
<feature type="transmembrane region" description="Helical" evidence="6">
    <location>
        <begin position="77"/>
        <end position="96"/>
    </location>
</feature>
<evidence type="ECO:0000313" key="9">
    <source>
        <dbReference type="Proteomes" id="UP001209922"/>
    </source>
</evidence>